<dbReference type="EMBL" id="PIUM01000020">
    <property type="protein sequence ID" value="PKU23466.1"/>
    <property type="molecule type" value="Genomic_DNA"/>
</dbReference>
<protein>
    <recommendedName>
        <fullName evidence="9">BAX inhibitor (BI)-1/YccA family protein</fullName>
    </recommendedName>
</protein>
<keyword evidence="3 6" id="KW-0812">Transmembrane</keyword>
<dbReference type="PANTHER" id="PTHR23291:SF50">
    <property type="entry name" value="PROTEIN LIFEGUARD 4"/>
    <property type="match status" value="1"/>
</dbReference>
<evidence type="ECO:0000256" key="5">
    <source>
        <dbReference type="ARBA" id="ARBA00023136"/>
    </source>
</evidence>
<comment type="caution">
    <text evidence="7">The sequence shown here is derived from an EMBL/GenBank/DDBJ whole genome shotgun (WGS) entry which is preliminary data.</text>
</comment>
<feature type="transmembrane region" description="Helical" evidence="6">
    <location>
        <begin position="127"/>
        <end position="145"/>
    </location>
</feature>
<feature type="transmembrane region" description="Helical" evidence="6">
    <location>
        <begin position="182"/>
        <end position="199"/>
    </location>
</feature>
<evidence type="ECO:0008006" key="9">
    <source>
        <dbReference type="Google" id="ProtNLM"/>
    </source>
</evidence>
<reference evidence="8" key="1">
    <citation type="submission" date="2017-12" db="EMBL/GenBank/DDBJ databases">
        <title>Draft genome sequence of Telmatospirillum siberiense 26-4b1T, an acidotolerant peatland alphaproteobacterium potentially involved in sulfur cycling.</title>
        <authorList>
            <person name="Hausmann B."/>
            <person name="Pjevac P."/>
            <person name="Schreck K."/>
            <person name="Herbold C.W."/>
            <person name="Daims H."/>
            <person name="Wagner M."/>
            <person name="Pester M."/>
            <person name="Loy A."/>
        </authorList>
    </citation>
    <scope>NUCLEOTIDE SEQUENCE [LARGE SCALE GENOMIC DNA]</scope>
    <source>
        <strain evidence="8">26-4b1</strain>
    </source>
</reference>
<keyword evidence="5 6" id="KW-0472">Membrane</keyword>
<feature type="transmembrane region" description="Helical" evidence="6">
    <location>
        <begin position="220"/>
        <end position="242"/>
    </location>
</feature>
<comment type="subcellular location">
    <subcellularLocation>
        <location evidence="1">Membrane</location>
        <topology evidence="1">Multi-pass membrane protein</topology>
    </subcellularLocation>
</comment>
<dbReference type="RefSeq" id="WP_101251736.1">
    <property type="nucleotide sequence ID" value="NZ_PIUM01000020.1"/>
</dbReference>
<evidence type="ECO:0000313" key="8">
    <source>
        <dbReference type="Proteomes" id="UP000233293"/>
    </source>
</evidence>
<name>A0A2N3PSX2_9PROT</name>
<proteinExistence type="inferred from homology"/>
<dbReference type="Pfam" id="PF01027">
    <property type="entry name" value="Bax1-I"/>
    <property type="match status" value="1"/>
</dbReference>
<accession>A0A2N3PSX2</accession>
<feature type="transmembrane region" description="Helical" evidence="6">
    <location>
        <begin position="71"/>
        <end position="91"/>
    </location>
</feature>
<feature type="transmembrane region" description="Helical" evidence="6">
    <location>
        <begin position="31"/>
        <end position="51"/>
    </location>
</feature>
<evidence type="ECO:0000256" key="1">
    <source>
        <dbReference type="ARBA" id="ARBA00004141"/>
    </source>
</evidence>
<dbReference type="CDD" id="cd10432">
    <property type="entry name" value="BI-1-like_bacterial"/>
    <property type="match status" value="1"/>
</dbReference>
<dbReference type="OrthoDB" id="9793828at2"/>
<keyword evidence="8" id="KW-1185">Reference proteome</keyword>
<evidence type="ECO:0000313" key="7">
    <source>
        <dbReference type="EMBL" id="PKU23466.1"/>
    </source>
</evidence>
<evidence type="ECO:0000256" key="6">
    <source>
        <dbReference type="RuleBase" id="RU004379"/>
    </source>
</evidence>
<dbReference type="GO" id="GO:0005886">
    <property type="term" value="C:plasma membrane"/>
    <property type="evidence" value="ECO:0007669"/>
    <property type="project" value="TreeGrafter"/>
</dbReference>
<dbReference type="PANTHER" id="PTHR23291">
    <property type="entry name" value="BAX INHIBITOR-RELATED"/>
    <property type="match status" value="1"/>
</dbReference>
<evidence type="ECO:0000256" key="3">
    <source>
        <dbReference type="ARBA" id="ARBA00022692"/>
    </source>
</evidence>
<feature type="transmembrane region" description="Helical" evidence="6">
    <location>
        <begin position="103"/>
        <end position="121"/>
    </location>
</feature>
<keyword evidence="4 6" id="KW-1133">Transmembrane helix</keyword>
<gene>
    <name evidence="7" type="ORF">CWS72_16560</name>
</gene>
<dbReference type="AlphaFoldDB" id="A0A2N3PSX2"/>
<sequence>MAFDTQRGTWTRGQAEAALIDVGLRQYMLRVYNYMASGLALTGLVAALVAGTPAINQLFFQYGMRGATPTALGWLAIIAPIGLVMAISFGIARMRASTAQGLFWLYAALMGVSLSSIFLVYTGASITRVFFISAASFAGLSLYGYTTKRNLSAFGSFLVMGLWGLVIASLVNMFVASSALQFVISIAGVGIFAGLTAWDTQKIKEMYWEADDGETAGKKAVMGALTLYLDFINLFLMLIRLMGDRRD</sequence>
<evidence type="ECO:0000256" key="2">
    <source>
        <dbReference type="ARBA" id="ARBA00010350"/>
    </source>
</evidence>
<feature type="transmembrane region" description="Helical" evidence="6">
    <location>
        <begin position="157"/>
        <end position="176"/>
    </location>
</feature>
<dbReference type="InterPro" id="IPR006214">
    <property type="entry name" value="Bax_inhibitor_1-related"/>
</dbReference>
<dbReference type="Proteomes" id="UP000233293">
    <property type="component" value="Unassembled WGS sequence"/>
</dbReference>
<organism evidence="7 8">
    <name type="scientific">Telmatospirillum siberiense</name>
    <dbReference type="NCBI Taxonomy" id="382514"/>
    <lineage>
        <taxon>Bacteria</taxon>
        <taxon>Pseudomonadati</taxon>
        <taxon>Pseudomonadota</taxon>
        <taxon>Alphaproteobacteria</taxon>
        <taxon>Rhodospirillales</taxon>
        <taxon>Rhodospirillaceae</taxon>
        <taxon>Telmatospirillum</taxon>
    </lineage>
</organism>
<evidence type="ECO:0000256" key="4">
    <source>
        <dbReference type="ARBA" id="ARBA00022989"/>
    </source>
</evidence>
<comment type="similarity">
    <text evidence="2 6">Belongs to the BI1 family.</text>
</comment>